<dbReference type="Proteomes" id="UP000828390">
    <property type="component" value="Unassembled WGS sequence"/>
</dbReference>
<comment type="caution">
    <text evidence="1">The sequence shown here is derived from an EMBL/GenBank/DDBJ whole genome shotgun (WGS) entry which is preliminary data.</text>
</comment>
<keyword evidence="2" id="KW-1185">Reference proteome</keyword>
<proteinExistence type="predicted"/>
<evidence type="ECO:0000313" key="1">
    <source>
        <dbReference type="EMBL" id="KAH3851303.1"/>
    </source>
</evidence>
<gene>
    <name evidence="1" type="ORF">DPMN_093783</name>
</gene>
<protein>
    <submittedName>
        <fullName evidence="1">Uncharacterized protein</fullName>
    </submittedName>
</protein>
<organism evidence="1 2">
    <name type="scientific">Dreissena polymorpha</name>
    <name type="common">Zebra mussel</name>
    <name type="synonym">Mytilus polymorpha</name>
    <dbReference type="NCBI Taxonomy" id="45954"/>
    <lineage>
        <taxon>Eukaryota</taxon>
        <taxon>Metazoa</taxon>
        <taxon>Spiralia</taxon>
        <taxon>Lophotrochozoa</taxon>
        <taxon>Mollusca</taxon>
        <taxon>Bivalvia</taxon>
        <taxon>Autobranchia</taxon>
        <taxon>Heteroconchia</taxon>
        <taxon>Euheterodonta</taxon>
        <taxon>Imparidentia</taxon>
        <taxon>Neoheterodontei</taxon>
        <taxon>Myida</taxon>
        <taxon>Dreissenoidea</taxon>
        <taxon>Dreissenidae</taxon>
        <taxon>Dreissena</taxon>
    </lineage>
</organism>
<name>A0A9D4L3X3_DREPO</name>
<evidence type="ECO:0000313" key="2">
    <source>
        <dbReference type="Proteomes" id="UP000828390"/>
    </source>
</evidence>
<reference evidence="1" key="2">
    <citation type="submission" date="2020-11" db="EMBL/GenBank/DDBJ databases">
        <authorList>
            <person name="McCartney M.A."/>
            <person name="Auch B."/>
            <person name="Kono T."/>
            <person name="Mallez S."/>
            <person name="Becker A."/>
            <person name="Gohl D.M."/>
            <person name="Silverstein K.A.T."/>
            <person name="Koren S."/>
            <person name="Bechman K.B."/>
            <person name="Herman A."/>
            <person name="Abrahante J.E."/>
            <person name="Garbe J."/>
        </authorList>
    </citation>
    <scope>NUCLEOTIDE SEQUENCE</scope>
    <source>
        <strain evidence="1">Duluth1</strain>
        <tissue evidence="1">Whole animal</tissue>
    </source>
</reference>
<reference evidence="1" key="1">
    <citation type="journal article" date="2019" name="bioRxiv">
        <title>The Genome of the Zebra Mussel, Dreissena polymorpha: A Resource for Invasive Species Research.</title>
        <authorList>
            <person name="McCartney M.A."/>
            <person name="Auch B."/>
            <person name="Kono T."/>
            <person name="Mallez S."/>
            <person name="Zhang Y."/>
            <person name="Obille A."/>
            <person name="Becker A."/>
            <person name="Abrahante J.E."/>
            <person name="Garbe J."/>
            <person name="Badalamenti J.P."/>
            <person name="Herman A."/>
            <person name="Mangelson H."/>
            <person name="Liachko I."/>
            <person name="Sullivan S."/>
            <person name="Sone E.D."/>
            <person name="Koren S."/>
            <person name="Silverstein K.A.T."/>
            <person name="Beckman K.B."/>
            <person name="Gohl D.M."/>
        </authorList>
    </citation>
    <scope>NUCLEOTIDE SEQUENCE</scope>
    <source>
        <strain evidence="1">Duluth1</strain>
        <tissue evidence="1">Whole animal</tissue>
    </source>
</reference>
<sequence length="100" mass="11230">MCGKRFCNLISSLDFMNTAPECALGTASDVLSRRSCRTTVFRIAEQGAEDTCLIYPELGLLCYHLILLDSIDLAMVAEVFPMRLPSSKSMDRFMLMVDLR</sequence>
<dbReference type="AlphaFoldDB" id="A0A9D4L3X3"/>
<dbReference type="EMBL" id="JAIWYP010000003">
    <property type="protein sequence ID" value="KAH3851303.1"/>
    <property type="molecule type" value="Genomic_DNA"/>
</dbReference>
<accession>A0A9D4L3X3</accession>